<sequence>MTLPVNKPKALQAVKGYDGNAVRANLLICGILPIAPPKANRRETIAYDFRRYRDRNRIERMFGHLKHQRCIATRCNKSALSFASLLIRRWLPNFVNRA</sequence>
<organism evidence="1 2">
    <name type="scientific">Novosphingobium lindaniclasticum LE124</name>
    <dbReference type="NCBI Taxonomy" id="1096930"/>
    <lineage>
        <taxon>Bacteria</taxon>
        <taxon>Pseudomonadati</taxon>
        <taxon>Pseudomonadota</taxon>
        <taxon>Alphaproteobacteria</taxon>
        <taxon>Sphingomonadales</taxon>
        <taxon>Sphingomonadaceae</taxon>
        <taxon>Novosphingobium</taxon>
    </lineage>
</organism>
<dbReference type="OrthoDB" id="9798237at2"/>
<reference evidence="1 2" key="1">
    <citation type="journal article" date="2013" name="Genome Announc.">
        <title>Genome Sequence of Novosphingobium lindaniclasticum LE124T, Isolated from a Hexachlorocyclohexane Dumpsite.</title>
        <authorList>
            <person name="Saxena A."/>
            <person name="Nayyar N."/>
            <person name="Sangwan N."/>
            <person name="Kumari R."/>
            <person name="Khurana J.P."/>
            <person name="Lal R."/>
        </authorList>
    </citation>
    <scope>NUCLEOTIDE SEQUENCE [LARGE SCALE GENOMIC DNA]</scope>
    <source>
        <strain evidence="1 2">LE124</strain>
    </source>
</reference>
<name>T0HJG5_9SPHN</name>
<keyword evidence="2" id="KW-1185">Reference proteome</keyword>
<dbReference type="AlphaFoldDB" id="T0HJG5"/>
<evidence type="ECO:0000313" key="2">
    <source>
        <dbReference type="Proteomes" id="UP000015527"/>
    </source>
</evidence>
<dbReference type="Proteomes" id="UP000015527">
    <property type="component" value="Unassembled WGS sequence"/>
</dbReference>
<comment type="caution">
    <text evidence="1">The sequence shown here is derived from an EMBL/GenBank/DDBJ whole genome shotgun (WGS) entry which is preliminary data.</text>
</comment>
<dbReference type="EMBL" id="ATHL01000067">
    <property type="protein sequence ID" value="EQB16481.1"/>
    <property type="molecule type" value="Genomic_DNA"/>
</dbReference>
<evidence type="ECO:0000313" key="1">
    <source>
        <dbReference type="EMBL" id="EQB16481.1"/>
    </source>
</evidence>
<dbReference type="PATRIC" id="fig|1096930.3.peg.1843"/>
<protein>
    <submittedName>
        <fullName evidence="1">Uncharacterized protein</fullName>
    </submittedName>
</protein>
<accession>T0HJG5</accession>
<dbReference type="eggNOG" id="COG3293">
    <property type="taxonomic scope" value="Bacteria"/>
</dbReference>
<gene>
    <name evidence="1" type="ORF">L284_09280</name>
</gene>
<dbReference type="RefSeq" id="WP_021233747.1">
    <property type="nucleotide sequence ID" value="NZ_ATHL01000067.1"/>
</dbReference>
<proteinExistence type="predicted"/>